<protein>
    <submittedName>
        <fullName evidence="7">Zinc finger protein</fullName>
    </submittedName>
</protein>
<evidence type="ECO:0000256" key="5">
    <source>
        <dbReference type="PROSITE-ProRule" id="PRU00042"/>
    </source>
</evidence>
<name>A0AA40AC43_9PEZI</name>
<dbReference type="GeneID" id="85328925"/>
<dbReference type="RefSeq" id="XP_060294495.1">
    <property type="nucleotide sequence ID" value="XM_060445655.1"/>
</dbReference>
<evidence type="ECO:0000256" key="1">
    <source>
        <dbReference type="ARBA" id="ARBA00022723"/>
    </source>
</evidence>
<evidence type="ECO:0000256" key="3">
    <source>
        <dbReference type="ARBA" id="ARBA00022771"/>
    </source>
</evidence>
<dbReference type="PROSITE" id="PS00028">
    <property type="entry name" value="ZINC_FINGER_C2H2_1"/>
    <property type="match status" value="3"/>
</dbReference>
<dbReference type="PANTHER" id="PTHR24409">
    <property type="entry name" value="ZINC FINGER PROTEIN 142"/>
    <property type="match status" value="1"/>
</dbReference>
<dbReference type="Proteomes" id="UP001172101">
    <property type="component" value="Unassembled WGS sequence"/>
</dbReference>
<dbReference type="PROSITE" id="PS50157">
    <property type="entry name" value="ZINC_FINGER_C2H2_2"/>
    <property type="match status" value="1"/>
</dbReference>
<evidence type="ECO:0000313" key="8">
    <source>
        <dbReference type="Proteomes" id="UP001172101"/>
    </source>
</evidence>
<organism evidence="7 8">
    <name type="scientific">Lasiosphaeria miniovina</name>
    <dbReference type="NCBI Taxonomy" id="1954250"/>
    <lineage>
        <taxon>Eukaryota</taxon>
        <taxon>Fungi</taxon>
        <taxon>Dikarya</taxon>
        <taxon>Ascomycota</taxon>
        <taxon>Pezizomycotina</taxon>
        <taxon>Sordariomycetes</taxon>
        <taxon>Sordariomycetidae</taxon>
        <taxon>Sordariales</taxon>
        <taxon>Lasiosphaeriaceae</taxon>
        <taxon>Lasiosphaeria</taxon>
    </lineage>
</organism>
<keyword evidence="3 5" id="KW-0863">Zinc-finger</keyword>
<keyword evidence="2" id="KW-0677">Repeat</keyword>
<dbReference type="Pfam" id="PF12874">
    <property type="entry name" value="zf-met"/>
    <property type="match status" value="2"/>
</dbReference>
<gene>
    <name evidence="7" type="ORF">B0T26DRAFT_753312</name>
</gene>
<evidence type="ECO:0000259" key="6">
    <source>
        <dbReference type="PROSITE" id="PS50157"/>
    </source>
</evidence>
<dbReference type="GO" id="GO:0005634">
    <property type="term" value="C:nucleus"/>
    <property type="evidence" value="ECO:0007669"/>
    <property type="project" value="TreeGrafter"/>
</dbReference>
<evidence type="ECO:0000256" key="4">
    <source>
        <dbReference type="ARBA" id="ARBA00022833"/>
    </source>
</evidence>
<feature type="domain" description="C2H2-type" evidence="6">
    <location>
        <begin position="54"/>
        <end position="83"/>
    </location>
</feature>
<accession>A0AA40AC43</accession>
<sequence length="236" mass="27139">MDYQCGTCDRWFGSSRARGQHMNALGHDAWDCNKCDLAWETEDDIKDHEVFAHHHCRDCDRDFQNLNNIRMHLNSRAHRPQVAYCPFCHKGFTTATGVAHHLEAGACQNASSLSRDEIYRIVRAKDQHGLITKHLIGWEGSFEYEASARSWNGSGYECYLCHRECTTLRGLNQHLSSPAHQQALYHCPNRARCGMDFKTLAAMINHLESESCQFMRFEAVQKRFTNIVSSNRLIAF</sequence>
<comment type="caution">
    <text evidence="7">The sequence shown here is derived from an EMBL/GenBank/DDBJ whole genome shotgun (WGS) entry which is preliminary data.</text>
</comment>
<dbReference type="PANTHER" id="PTHR24409:SF356">
    <property type="entry name" value="C2H2 FINGER DOMAIN TRANSCRIPTION FACTOR (EUROFUNG)"/>
    <property type="match status" value="1"/>
</dbReference>
<keyword evidence="4" id="KW-0862">Zinc</keyword>
<dbReference type="AlphaFoldDB" id="A0AA40AC43"/>
<keyword evidence="1" id="KW-0479">Metal-binding</keyword>
<proteinExistence type="predicted"/>
<dbReference type="InterPro" id="IPR013087">
    <property type="entry name" value="Znf_C2H2_type"/>
</dbReference>
<dbReference type="GO" id="GO:0008270">
    <property type="term" value="F:zinc ion binding"/>
    <property type="evidence" value="ECO:0007669"/>
    <property type="project" value="UniProtKB-KW"/>
</dbReference>
<evidence type="ECO:0000313" key="7">
    <source>
        <dbReference type="EMBL" id="KAK0713172.1"/>
    </source>
</evidence>
<reference evidence="7" key="1">
    <citation type="submission" date="2023-06" db="EMBL/GenBank/DDBJ databases">
        <title>Genome-scale phylogeny and comparative genomics of the fungal order Sordariales.</title>
        <authorList>
            <consortium name="Lawrence Berkeley National Laboratory"/>
            <person name="Hensen N."/>
            <person name="Bonometti L."/>
            <person name="Westerberg I."/>
            <person name="Brannstrom I.O."/>
            <person name="Guillou S."/>
            <person name="Cros-Aarteil S."/>
            <person name="Calhoun S."/>
            <person name="Haridas S."/>
            <person name="Kuo A."/>
            <person name="Mondo S."/>
            <person name="Pangilinan J."/>
            <person name="Riley R."/>
            <person name="LaButti K."/>
            <person name="Andreopoulos B."/>
            <person name="Lipzen A."/>
            <person name="Chen C."/>
            <person name="Yanf M."/>
            <person name="Daum C."/>
            <person name="Ng V."/>
            <person name="Clum A."/>
            <person name="Steindorff A."/>
            <person name="Ohm R."/>
            <person name="Martin F."/>
            <person name="Silar P."/>
            <person name="Natvig D."/>
            <person name="Lalanne C."/>
            <person name="Gautier V."/>
            <person name="Ament-velasquez S.L."/>
            <person name="Kruys A."/>
            <person name="Hutchinson M.I."/>
            <person name="Powell A.J."/>
            <person name="Barry K."/>
            <person name="Miller A.N."/>
            <person name="Grigoriev I.V."/>
            <person name="Debuchy R."/>
            <person name="Gladieux P."/>
            <person name="Thoren M.H."/>
            <person name="Johannesson H."/>
        </authorList>
    </citation>
    <scope>NUCLEOTIDE SEQUENCE</scope>
    <source>
        <strain evidence="7">SMH2392-1A</strain>
    </source>
</reference>
<keyword evidence="8" id="KW-1185">Reference proteome</keyword>
<dbReference type="Gene3D" id="3.30.160.60">
    <property type="entry name" value="Classic Zinc Finger"/>
    <property type="match status" value="2"/>
</dbReference>
<dbReference type="EMBL" id="JAUIRO010000005">
    <property type="protein sequence ID" value="KAK0713172.1"/>
    <property type="molecule type" value="Genomic_DNA"/>
</dbReference>
<dbReference type="GO" id="GO:0000977">
    <property type="term" value="F:RNA polymerase II transcription regulatory region sequence-specific DNA binding"/>
    <property type="evidence" value="ECO:0007669"/>
    <property type="project" value="TreeGrafter"/>
</dbReference>
<dbReference type="GO" id="GO:0000981">
    <property type="term" value="F:DNA-binding transcription factor activity, RNA polymerase II-specific"/>
    <property type="evidence" value="ECO:0007669"/>
    <property type="project" value="TreeGrafter"/>
</dbReference>
<evidence type="ECO:0000256" key="2">
    <source>
        <dbReference type="ARBA" id="ARBA00022737"/>
    </source>
</evidence>
<dbReference type="SMART" id="SM00355">
    <property type="entry name" value="ZnF_C2H2"/>
    <property type="match status" value="5"/>
</dbReference>